<comment type="caution">
    <text evidence="4">The sequence shown here is derived from an EMBL/GenBank/DDBJ whole genome shotgun (WGS) entry which is preliminary data.</text>
</comment>
<feature type="chain" id="PRO_5021816258" evidence="2">
    <location>
        <begin position="23"/>
        <end position="641"/>
    </location>
</feature>
<dbReference type="AlphaFoldDB" id="A0A545T9A5"/>
<sequence>MNSTFKAVLASALLFLTQFVHGSNLSVELFASLPDVSNVKLSPNGKKVASLIRVNSKDKNGTAINLLDIESGKKSYPVFVENIKYTITDIHWKGNENLLISTRFADMRTGTPTIETRLLNLDLNTGKTQSVVPPSFFKRMGYVPQIQTRVIDYLPKDPNHLLLSLRGFENSSEPAVVKVSLSRDGKTAIIKGAEKNIIDWMTDQQHRIRISVELEDTTYRINLHDANDPHRWKKLWEFEAFSDDMVWPLGFSQDARFLFVKALYKGKDAIFKTDISQPKLIKTLVHSDPNYDITGALRRSEKTGEVIGVGSFYWDKKYKNLQTMLDNALPDTENLITGFSEDESKYIALATSTTEPGIYILGDQKKKSIEAIAYRYEKLTPEILNQVQTISYQARDGLTIEGFLTLPKHIKGKSFPTVVFPHGGPISFDSDGFDYWTQFLSSRGYAVLQMNFRGSSGYGHDFMAMGLQNWGKAMQDDVEDGAKWLIKKGIADPDKVCIVGASYGGYAALMGVIKNQELYRCAISFAGISNLRSLVKSSRFYTNYEITKSQLGSDYDELWDTSPLKHVDKIKVPILLIHGEKDRVVRKKQSEDLYDELIDANKEVTYIELENGDHYLSNSKNRLEAFSAIESFLAKHLNNAN</sequence>
<dbReference type="SUPFAM" id="SSF82171">
    <property type="entry name" value="DPP6 N-terminal domain-like"/>
    <property type="match status" value="1"/>
</dbReference>
<reference evidence="4 5" key="1">
    <citation type="submission" date="2019-06" db="EMBL/GenBank/DDBJ databases">
        <title>Draft genome of Aliikangiella marina GYP-15.</title>
        <authorList>
            <person name="Wang G."/>
        </authorList>
    </citation>
    <scope>NUCLEOTIDE SEQUENCE [LARGE SCALE GENOMIC DNA]</scope>
    <source>
        <strain evidence="4 5">GYP-15</strain>
    </source>
</reference>
<feature type="domain" description="Peptidase S9 prolyl oligopeptidase catalytic" evidence="3">
    <location>
        <begin position="433"/>
        <end position="639"/>
    </location>
</feature>
<accession>A0A545T9A5</accession>
<dbReference type="GO" id="GO:0006508">
    <property type="term" value="P:proteolysis"/>
    <property type="evidence" value="ECO:0007669"/>
    <property type="project" value="InterPro"/>
</dbReference>
<evidence type="ECO:0000256" key="1">
    <source>
        <dbReference type="ARBA" id="ARBA00022801"/>
    </source>
</evidence>
<dbReference type="PANTHER" id="PTHR42776">
    <property type="entry name" value="SERINE PEPTIDASE S9 FAMILY MEMBER"/>
    <property type="match status" value="1"/>
</dbReference>
<dbReference type="RefSeq" id="WP_142942508.1">
    <property type="nucleotide sequence ID" value="NZ_VIKR01000003.1"/>
</dbReference>
<feature type="signal peptide" evidence="2">
    <location>
        <begin position="1"/>
        <end position="22"/>
    </location>
</feature>
<dbReference type="Pfam" id="PF00326">
    <property type="entry name" value="Peptidase_S9"/>
    <property type="match status" value="1"/>
</dbReference>
<evidence type="ECO:0000313" key="5">
    <source>
        <dbReference type="Proteomes" id="UP000317839"/>
    </source>
</evidence>
<proteinExistence type="predicted"/>
<dbReference type="GO" id="GO:0004252">
    <property type="term" value="F:serine-type endopeptidase activity"/>
    <property type="evidence" value="ECO:0007669"/>
    <property type="project" value="TreeGrafter"/>
</dbReference>
<dbReference type="InterPro" id="IPR029058">
    <property type="entry name" value="AB_hydrolase_fold"/>
</dbReference>
<keyword evidence="1" id="KW-0378">Hydrolase</keyword>
<dbReference type="InterPro" id="IPR001375">
    <property type="entry name" value="Peptidase_S9_cat"/>
</dbReference>
<gene>
    <name evidence="4" type="ORF">FLL45_13095</name>
</gene>
<dbReference type="EMBL" id="VIKR01000003">
    <property type="protein sequence ID" value="TQV73800.1"/>
    <property type="molecule type" value="Genomic_DNA"/>
</dbReference>
<dbReference type="PANTHER" id="PTHR42776:SF27">
    <property type="entry name" value="DIPEPTIDYL PEPTIDASE FAMILY MEMBER 6"/>
    <property type="match status" value="1"/>
</dbReference>
<dbReference type="OrthoDB" id="4269629at2"/>
<keyword evidence="2" id="KW-0732">Signal</keyword>
<evidence type="ECO:0000256" key="2">
    <source>
        <dbReference type="SAM" id="SignalP"/>
    </source>
</evidence>
<dbReference type="Proteomes" id="UP000317839">
    <property type="component" value="Unassembled WGS sequence"/>
</dbReference>
<name>A0A545T9A5_9GAMM</name>
<organism evidence="4 5">
    <name type="scientific">Aliikangiella marina</name>
    <dbReference type="NCBI Taxonomy" id="1712262"/>
    <lineage>
        <taxon>Bacteria</taxon>
        <taxon>Pseudomonadati</taxon>
        <taxon>Pseudomonadota</taxon>
        <taxon>Gammaproteobacteria</taxon>
        <taxon>Oceanospirillales</taxon>
        <taxon>Pleioneaceae</taxon>
        <taxon>Aliikangiella</taxon>
    </lineage>
</organism>
<protein>
    <submittedName>
        <fullName evidence="4">S9 family peptidase</fullName>
    </submittedName>
</protein>
<dbReference type="SUPFAM" id="SSF53474">
    <property type="entry name" value="alpha/beta-Hydrolases"/>
    <property type="match status" value="1"/>
</dbReference>
<evidence type="ECO:0000259" key="3">
    <source>
        <dbReference type="Pfam" id="PF00326"/>
    </source>
</evidence>
<dbReference type="Gene3D" id="3.40.50.1820">
    <property type="entry name" value="alpha/beta hydrolase"/>
    <property type="match status" value="1"/>
</dbReference>
<evidence type="ECO:0000313" key="4">
    <source>
        <dbReference type="EMBL" id="TQV73800.1"/>
    </source>
</evidence>
<keyword evidence="5" id="KW-1185">Reference proteome</keyword>